<organism evidence="6 7">
    <name type="scientific">Tortispora caseinolytica NRRL Y-17796</name>
    <dbReference type="NCBI Taxonomy" id="767744"/>
    <lineage>
        <taxon>Eukaryota</taxon>
        <taxon>Fungi</taxon>
        <taxon>Dikarya</taxon>
        <taxon>Ascomycota</taxon>
        <taxon>Saccharomycotina</taxon>
        <taxon>Trigonopsidomycetes</taxon>
        <taxon>Trigonopsidales</taxon>
        <taxon>Trigonopsidaceae</taxon>
        <taxon>Tortispora</taxon>
    </lineage>
</organism>
<sequence>MRVIALTDSSCGLKDVTFEPGTDTSVKSKTDSTLQITKHEYALTEPVTAAAYAPVTAYGPRLAVITASTFQLFTLDQLDQPERVFHLTTKDTYFTLQYTQYQYLFACGSNGTIVHSDVSNEDIPIKESSSNRTKSRHGLSAFRAHPVQQRVIAYGGKETELTLTTIEGLESGVSRFKAKNVKNDELDLRVPVWVSDIQFLDINRPASEGYRIAISTRYGQIRIYETNVSRRPIRDVEASEYPIVALTIGLADDYLIFSNAQAETCMFNAATGQIGGKFRGASGSTLTLESGYVYGTDSDTEDSRRDKSVPVRGIIATGSLDRVLRVYNVETRSKIAHIYLNSRIISLCIIDPDFSKSAEATIEGTGSPEQDKDEHGEHGEHGEQGEQDEQEANDSDDELWNSIPESRT</sequence>
<evidence type="ECO:0000256" key="5">
    <source>
        <dbReference type="SAM" id="MobiDB-lite"/>
    </source>
</evidence>
<name>A0A1E4T9J3_9ASCO</name>
<feature type="region of interest" description="Disordered" evidence="5">
    <location>
        <begin position="360"/>
        <end position="408"/>
    </location>
</feature>
<protein>
    <recommendedName>
        <fullName evidence="4">Ribosome biogenesis protein NSA1</fullName>
    </recommendedName>
</protein>
<dbReference type="GO" id="GO:0005730">
    <property type="term" value="C:nucleolus"/>
    <property type="evidence" value="ECO:0007669"/>
    <property type="project" value="InterPro"/>
</dbReference>
<gene>
    <name evidence="6" type="ORF">CANCADRAFT_46332</name>
</gene>
<evidence type="ECO:0000313" key="7">
    <source>
        <dbReference type="Proteomes" id="UP000095023"/>
    </source>
</evidence>
<dbReference type="PANTHER" id="PTHR16038">
    <property type="entry name" value="NOP SEVEN ASSOCIATED PROTEIN 1"/>
    <property type="match status" value="1"/>
</dbReference>
<dbReference type="GO" id="GO:0030687">
    <property type="term" value="C:preribosome, large subunit precursor"/>
    <property type="evidence" value="ECO:0007669"/>
    <property type="project" value="TreeGrafter"/>
</dbReference>
<comment type="subunit">
    <text evidence="3">Component of the pre-66S ribosomal particle.</text>
</comment>
<dbReference type="SUPFAM" id="SSF50978">
    <property type="entry name" value="WD40 repeat-like"/>
    <property type="match status" value="1"/>
</dbReference>
<feature type="compositionally biased region" description="Acidic residues" evidence="5">
    <location>
        <begin position="385"/>
        <end position="399"/>
    </location>
</feature>
<dbReference type="PANTHER" id="PTHR16038:SF4">
    <property type="entry name" value="WD REPEAT-CONTAINING PROTEIN 74"/>
    <property type="match status" value="1"/>
</dbReference>
<reference evidence="7" key="1">
    <citation type="submission" date="2016-02" db="EMBL/GenBank/DDBJ databases">
        <title>Comparative genomics of biotechnologically important yeasts.</title>
        <authorList>
            <consortium name="DOE Joint Genome Institute"/>
            <person name="Riley R."/>
            <person name="Haridas S."/>
            <person name="Wolfe K.H."/>
            <person name="Lopes M.R."/>
            <person name="Hittinger C.T."/>
            <person name="Goker M."/>
            <person name="Salamov A."/>
            <person name="Wisecaver J."/>
            <person name="Long T.M."/>
            <person name="Aerts A.L."/>
            <person name="Barry K."/>
            <person name="Choi C."/>
            <person name="Clum A."/>
            <person name="Coughlan A.Y."/>
            <person name="Deshpande S."/>
            <person name="Douglass A.P."/>
            <person name="Hanson S.J."/>
            <person name="Klenk H.-P."/>
            <person name="Labutti K."/>
            <person name="Lapidus A."/>
            <person name="Lindquist E."/>
            <person name="Lipzen A."/>
            <person name="Meier-Kolthoff J.P."/>
            <person name="Ohm R.A."/>
            <person name="Otillar R.P."/>
            <person name="Pangilinan J."/>
            <person name="Peng Y."/>
            <person name="Rokas A."/>
            <person name="Rosa C.A."/>
            <person name="Scheuner C."/>
            <person name="Sibirny A.A."/>
            <person name="Slot J.C."/>
            <person name="Stielow J.B."/>
            <person name="Sun H."/>
            <person name="Kurtzman C.P."/>
            <person name="Blackwell M."/>
            <person name="Jeffries T.W."/>
            <person name="Grigoriev I.V."/>
        </authorList>
    </citation>
    <scope>NUCLEOTIDE SEQUENCE [LARGE SCALE GENOMIC DNA]</scope>
    <source>
        <strain evidence="7">NRRL Y-17796</strain>
    </source>
</reference>
<dbReference type="InterPro" id="IPR037379">
    <property type="entry name" value="WDR74/Nsa1"/>
</dbReference>
<comment type="function">
    <text evidence="1">Involved in the biogenesis of the 60S ribosomal subunit.</text>
</comment>
<feature type="compositionally biased region" description="Basic and acidic residues" evidence="5">
    <location>
        <begin position="369"/>
        <end position="384"/>
    </location>
</feature>
<dbReference type="AlphaFoldDB" id="A0A1E4T9J3"/>
<dbReference type="InterPro" id="IPR015943">
    <property type="entry name" value="WD40/YVTN_repeat-like_dom_sf"/>
</dbReference>
<dbReference type="EMBL" id="KV453844">
    <property type="protein sequence ID" value="ODV88447.1"/>
    <property type="molecule type" value="Genomic_DNA"/>
</dbReference>
<dbReference type="Gene3D" id="2.130.10.10">
    <property type="entry name" value="YVTN repeat-like/Quinoprotein amine dehydrogenase"/>
    <property type="match status" value="1"/>
</dbReference>
<dbReference type="GO" id="GO:0042273">
    <property type="term" value="P:ribosomal large subunit biogenesis"/>
    <property type="evidence" value="ECO:0007669"/>
    <property type="project" value="InterPro"/>
</dbReference>
<evidence type="ECO:0000256" key="4">
    <source>
        <dbReference type="ARBA" id="ARBA00014234"/>
    </source>
</evidence>
<evidence type="ECO:0000256" key="3">
    <source>
        <dbReference type="ARBA" id="ARBA00011187"/>
    </source>
</evidence>
<evidence type="ECO:0000313" key="6">
    <source>
        <dbReference type="EMBL" id="ODV88447.1"/>
    </source>
</evidence>
<accession>A0A1E4T9J3</accession>
<evidence type="ECO:0000256" key="2">
    <source>
        <dbReference type="ARBA" id="ARBA00007861"/>
    </source>
</evidence>
<dbReference type="OrthoDB" id="18388at2759"/>
<keyword evidence="7" id="KW-1185">Reference proteome</keyword>
<comment type="similarity">
    <text evidence="2">Belongs to the NSA1 family.</text>
</comment>
<dbReference type="InterPro" id="IPR036322">
    <property type="entry name" value="WD40_repeat_dom_sf"/>
</dbReference>
<proteinExistence type="inferred from homology"/>
<evidence type="ECO:0000256" key="1">
    <source>
        <dbReference type="ARBA" id="ARBA00002889"/>
    </source>
</evidence>
<dbReference type="Proteomes" id="UP000095023">
    <property type="component" value="Unassembled WGS sequence"/>
</dbReference>
<dbReference type="CDD" id="cd22850">
    <property type="entry name" value="Nsa1_WDR74-like"/>
    <property type="match status" value="1"/>
</dbReference>